<gene>
    <name evidence="2" type="ORF">M422DRAFT_270097</name>
</gene>
<evidence type="ECO:0000256" key="1">
    <source>
        <dbReference type="SAM" id="MobiDB-lite"/>
    </source>
</evidence>
<proteinExistence type="predicted"/>
<protein>
    <submittedName>
        <fullName evidence="2">Uncharacterized protein</fullName>
    </submittedName>
</protein>
<accession>A0A0C9U315</accession>
<feature type="region of interest" description="Disordered" evidence="1">
    <location>
        <begin position="1"/>
        <end position="26"/>
    </location>
</feature>
<evidence type="ECO:0000313" key="2">
    <source>
        <dbReference type="EMBL" id="KIJ28594.1"/>
    </source>
</evidence>
<feature type="region of interest" description="Disordered" evidence="1">
    <location>
        <begin position="31"/>
        <end position="50"/>
    </location>
</feature>
<sequence length="131" mass="14929">MAARNTYQQQLIPPSENTRVDERQENPCKSVHYAPFNGIEDNDTDSETTVRNHREGSVPFQHLDDRDILDMSNNESDNPLIRMVKYMLDQTINTTMEKSPLAKAGIKVIPPDKYSGEQSFEALETFVKGLI</sequence>
<dbReference type="Proteomes" id="UP000054279">
    <property type="component" value="Unassembled WGS sequence"/>
</dbReference>
<dbReference type="HOGENOM" id="CLU_1928938_0_0_1"/>
<dbReference type="OrthoDB" id="2749329at2759"/>
<keyword evidence="3" id="KW-1185">Reference proteome</keyword>
<name>A0A0C9U315_SPHS4</name>
<feature type="compositionally biased region" description="Polar residues" evidence="1">
    <location>
        <begin position="1"/>
        <end position="17"/>
    </location>
</feature>
<dbReference type="AlphaFoldDB" id="A0A0C9U315"/>
<evidence type="ECO:0000313" key="3">
    <source>
        <dbReference type="Proteomes" id="UP000054279"/>
    </source>
</evidence>
<reference evidence="2 3" key="1">
    <citation type="submission" date="2014-06" db="EMBL/GenBank/DDBJ databases">
        <title>Evolutionary Origins and Diversification of the Mycorrhizal Mutualists.</title>
        <authorList>
            <consortium name="DOE Joint Genome Institute"/>
            <consortium name="Mycorrhizal Genomics Consortium"/>
            <person name="Kohler A."/>
            <person name="Kuo A."/>
            <person name="Nagy L.G."/>
            <person name="Floudas D."/>
            <person name="Copeland A."/>
            <person name="Barry K.W."/>
            <person name="Cichocki N."/>
            <person name="Veneault-Fourrey C."/>
            <person name="LaButti K."/>
            <person name="Lindquist E.A."/>
            <person name="Lipzen A."/>
            <person name="Lundell T."/>
            <person name="Morin E."/>
            <person name="Murat C."/>
            <person name="Riley R."/>
            <person name="Ohm R."/>
            <person name="Sun H."/>
            <person name="Tunlid A."/>
            <person name="Henrissat B."/>
            <person name="Grigoriev I.V."/>
            <person name="Hibbett D.S."/>
            <person name="Martin F."/>
        </authorList>
    </citation>
    <scope>NUCLEOTIDE SEQUENCE [LARGE SCALE GENOMIC DNA]</scope>
    <source>
        <strain evidence="2 3">SS14</strain>
    </source>
</reference>
<dbReference type="EMBL" id="KN837302">
    <property type="protein sequence ID" value="KIJ28594.1"/>
    <property type="molecule type" value="Genomic_DNA"/>
</dbReference>
<organism evidence="2 3">
    <name type="scientific">Sphaerobolus stellatus (strain SS14)</name>
    <dbReference type="NCBI Taxonomy" id="990650"/>
    <lineage>
        <taxon>Eukaryota</taxon>
        <taxon>Fungi</taxon>
        <taxon>Dikarya</taxon>
        <taxon>Basidiomycota</taxon>
        <taxon>Agaricomycotina</taxon>
        <taxon>Agaricomycetes</taxon>
        <taxon>Phallomycetidae</taxon>
        <taxon>Geastrales</taxon>
        <taxon>Sphaerobolaceae</taxon>
        <taxon>Sphaerobolus</taxon>
    </lineage>
</organism>